<dbReference type="AlphaFoldDB" id="A0A6M3M6S9"/>
<proteinExistence type="predicted"/>
<name>A0A6M3M6S9_9ZZZZ</name>
<protein>
    <submittedName>
        <fullName evidence="2">Uncharacterized protein</fullName>
    </submittedName>
</protein>
<organism evidence="2">
    <name type="scientific">viral metagenome</name>
    <dbReference type="NCBI Taxonomy" id="1070528"/>
    <lineage>
        <taxon>unclassified sequences</taxon>
        <taxon>metagenomes</taxon>
        <taxon>organismal metagenomes</taxon>
    </lineage>
</organism>
<accession>A0A6M3M6S9</accession>
<evidence type="ECO:0000256" key="1">
    <source>
        <dbReference type="SAM" id="Phobius"/>
    </source>
</evidence>
<keyword evidence="1" id="KW-0812">Transmembrane</keyword>
<gene>
    <name evidence="2" type="ORF">MM171B00685_0026</name>
</gene>
<dbReference type="EMBL" id="MT143849">
    <property type="protein sequence ID" value="QJB03521.1"/>
    <property type="molecule type" value="Genomic_DNA"/>
</dbReference>
<evidence type="ECO:0000313" key="2">
    <source>
        <dbReference type="EMBL" id="QJB03521.1"/>
    </source>
</evidence>
<reference evidence="2" key="1">
    <citation type="submission" date="2020-03" db="EMBL/GenBank/DDBJ databases">
        <title>The deep terrestrial virosphere.</title>
        <authorList>
            <person name="Holmfeldt K."/>
            <person name="Nilsson E."/>
            <person name="Simone D."/>
            <person name="Lopez-Fernandez M."/>
            <person name="Wu X."/>
            <person name="de Brujin I."/>
            <person name="Lundin D."/>
            <person name="Andersson A."/>
            <person name="Bertilsson S."/>
            <person name="Dopson M."/>
        </authorList>
    </citation>
    <scope>NUCLEOTIDE SEQUENCE</scope>
    <source>
        <strain evidence="2">MM171B00685</strain>
    </source>
</reference>
<keyword evidence="1" id="KW-1133">Transmembrane helix</keyword>
<feature type="transmembrane region" description="Helical" evidence="1">
    <location>
        <begin position="71"/>
        <end position="93"/>
    </location>
</feature>
<sequence>MSVTQLAQNSFEVGIKGARNIGVLADMQASPVNLFRVFNGPVLVSQLWGFVNTGITNAVVPILTFNPDTGAAAAIATIMLTMAGFAAGTMIVWGGTRAGAAPVPTAALGMSAAGETVMVSDYVILVPGLLYYTNAVVDTTGIMDWYINYIPCTPGARVDPA</sequence>
<keyword evidence="1" id="KW-0472">Membrane</keyword>